<dbReference type="InterPro" id="IPR044996">
    <property type="entry name" value="COQ10-like"/>
</dbReference>
<evidence type="ECO:0000256" key="2">
    <source>
        <dbReference type="ARBA" id="ARBA00011814"/>
    </source>
</evidence>
<dbReference type="InterPro" id="IPR023393">
    <property type="entry name" value="START-like_dom_sf"/>
</dbReference>
<evidence type="ECO:0000259" key="4">
    <source>
        <dbReference type="Pfam" id="PF03364"/>
    </source>
</evidence>
<dbReference type="EMBL" id="JATAAI010000022">
    <property type="protein sequence ID" value="KAK1738099.1"/>
    <property type="molecule type" value="Genomic_DNA"/>
</dbReference>
<dbReference type="PANTHER" id="PTHR12901">
    <property type="entry name" value="SPERM PROTEIN HOMOLOG"/>
    <property type="match status" value="1"/>
</dbReference>
<evidence type="ECO:0000313" key="6">
    <source>
        <dbReference type="Proteomes" id="UP001224775"/>
    </source>
</evidence>
<organism evidence="5 6">
    <name type="scientific">Skeletonema marinoi</name>
    <dbReference type="NCBI Taxonomy" id="267567"/>
    <lineage>
        <taxon>Eukaryota</taxon>
        <taxon>Sar</taxon>
        <taxon>Stramenopiles</taxon>
        <taxon>Ochrophyta</taxon>
        <taxon>Bacillariophyta</taxon>
        <taxon>Coscinodiscophyceae</taxon>
        <taxon>Thalassiosirophycidae</taxon>
        <taxon>Thalassiosirales</taxon>
        <taxon>Skeletonemataceae</taxon>
        <taxon>Skeletonema</taxon>
        <taxon>Skeletonema marinoi-dohrnii complex</taxon>
    </lineage>
</organism>
<feature type="domain" description="Coenzyme Q-binding protein COQ10 START" evidence="4">
    <location>
        <begin position="64"/>
        <end position="217"/>
    </location>
</feature>
<dbReference type="InterPro" id="IPR005031">
    <property type="entry name" value="COQ10_START"/>
</dbReference>
<dbReference type="Gene3D" id="3.30.530.20">
    <property type="match status" value="1"/>
</dbReference>
<accession>A0AAD8Y1X2</accession>
<proteinExistence type="inferred from homology"/>
<dbReference type="GO" id="GO:0005739">
    <property type="term" value="C:mitochondrion"/>
    <property type="evidence" value="ECO:0007669"/>
    <property type="project" value="TreeGrafter"/>
</dbReference>
<protein>
    <submittedName>
        <fullName evidence="5">Coenzyme Q-binding protein COQ10 family protein</fullName>
    </submittedName>
</protein>
<comment type="similarity">
    <text evidence="1">Belongs to the COQ10 family.</text>
</comment>
<dbReference type="GO" id="GO:0048039">
    <property type="term" value="F:ubiquinone binding"/>
    <property type="evidence" value="ECO:0007669"/>
    <property type="project" value="InterPro"/>
</dbReference>
<evidence type="ECO:0000313" key="5">
    <source>
        <dbReference type="EMBL" id="KAK1738099.1"/>
    </source>
</evidence>
<dbReference type="CDD" id="cd07813">
    <property type="entry name" value="COQ10p_like"/>
    <property type="match status" value="1"/>
</dbReference>
<dbReference type="PANTHER" id="PTHR12901:SF10">
    <property type="entry name" value="COENZYME Q-BINDING PROTEIN COQ10, MITOCHONDRIAL"/>
    <property type="match status" value="1"/>
</dbReference>
<evidence type="ECO:0000256" key="1">
    <source>
        <dbReference type="ARBA" id="ARBA00006885"/>
    </source>
</evidence>
<sequence length="231" mass="26178">MMIEAIRSASSSIMRMRYCCKSSTTKQHCNSSIFRHQNRSIGAARYRSATTHSHVHQSVLTNIHPQHLYNIVNNVDNYKDFLPYCHESKILQTASCGTMMDAVLRIGLPGLSLSLGSNSLLEERYVSRVRMIPASETTPLWTIEAKSIQSNLFDSLKSRWQLSLIDDYANVNGQQQQTGPFCNVNFEVEIQLSNPLISFTLDRVLKDVAKAQVEAFEKRCRAVPFDNESKT</sequence>
<keyword evidence="6" id="KW-1185">Reference proteome</keyword>
<dbReference type="SUPFAM" id="SSF55961">
    <property type="entry name" value="Bet v1-like"/>
    <property type="match status" value="1"/>
</dbReference>
<dbReference type="GO" id="GO:0045333">
    <property type="term" value="P:cellular respiration"/>
    <property type="evidence" value="ECO:0007669"/>
    <property type="project" value="InterPro"/>
</dbReference>
<dbReference type="Pfam" id="PF03364">
    <property type="entry name" value="Polyketide_cyc"/>
    <property type="match status" value="1"/>
</dbReference>
<comment type="function">
    <text evidence="3">Required for the function of coenzyme Q in the respiratory chain. May serve as a chaperone or may be involved in the transport of Q6 from its site of synthesis to the catalytic sites of the respiratory complexes.</text>
</comment>
<reference evidence="5" key="1">
    <citation type="submission" date="2023-06" db="EMBL/GenBank/DDBJ databases">
        <title>Survivors Of The Sea: Transcriptome response of Skeletonema marinoi to long-term dormancy.</title>
        <authorList>
            <person name="Pinder M.I.M."/>
            <person name="Kourtchenko O."/>
            <person name="Robertson E.K."/>
            <person name="Larsson T."/>
            <person name="Maumus F."/>
            <person name="Osuna-Cruz C.M."/>
            <person name="Vancaester E."/>
            <person name="Stenow R."/>
            <person name="Vandepoele K."/>
            <person name="Ploug H."/>
            <person name="Bruchert V."/>
            <person name="Godhe A."/>
            <person name="Topel M."/>
        </authorList>
    </citation>
    <scope>NUCLEOTIDE SEQUENCE</scope>
    <source>
        <strain evidence="5">R05AC</strain>
    </source>
</reference>
<dbReference type="AlphaFoldDB" id="A0AAD8Y1X2"/>
<comment type="caution">
    <text evidence="5">The sequence shown here is derived from an EMBL/GenBank/DDBJ whole genome shotgun (WGS) entry which is preliminary data.</text>
</comment>
<gene>
    <name evidence="5" type="ORF">QTG54_011393</name>
</gene>
<name>A0AAD8Y1X2_9STRA</name>
<comment type="subunit">
    <text evidence="2">Interacts with coenzyme Q.</text>
</comment>
<dbReference type="Proteomes" id="UP001224775">
    <property type="component" value="Unassembled WGS sequence"/>
</dbReference>
<evidence type="ECO:0000256" key="3">
    <source>
        <dbReference type="ARBA" id="ARBA00024947"/>
    </source>
</evidence>